<feature type="transmembrane region" description="Helical" evidence="6">
    <location>
        <begin position="46"/>
        <end position="69"/>
    </location>
</feature>
<feature type="transmembrane region" description="Helical" evidence="6">
    <location>
        <begin position="316"/>
        <end position="336"/>
    </location>
</feature>
<feature type="transmembrane region" description="Helical" evidence="6">
    <location>
        <begin position="131"/>
        <end position="150"/>
    </location>
</feature>
<comment type="subcellular location">
    <subcellularLocation>
        <location evidence="1">Cell membrane</location>
        <topology evidence="1">Multi-pass membrane protein</topology>
    </subcellularLocation>
</comment>
<dbReference type="PANTHER" id="PTHR30250:SF26">
    <property type="entry name" value="PSMA PROTEIN"/>
    <property type="match status" value="1"/>
</dbReference>
<name>C6VUM4_DYAFD</name>
<dbReference type="PANTHER" id="PTHR30250">
    <property type="entry name" value="PST FAMILY PREDICTED COLANIC ACID TRANSPORTER"/>
    <property type="match status" value="1"/>
</dbReference>
<dbReference type="STRING" id="471854.Dfer_0062"/>
<evidence type="ECO:0000256" key="2">
    <source>
        <dbReference type="ARBA" id="ARBA00022475"/>
    </source>
</evidence>
<reference evidence="7 8" key="1">
    <citation type="journal article" date="2009" name="Stand. Genomic Sci.">
        <title>Complete genome sequence of Dyadobacter fermentans type strain (NS114).</title>
        <authorList>
            <person name="Lang E."/>
            <person name="Lapidus A."/>
            <person name="Chertkov O."/>
            <person name="Brettin T."/>
            <person name="Detter J.C."/>
            <person name="Han C."/>
            <person name="Copeland A."/>
            <person name="Glavina Del Rio T."/>
            <person name="Nolan M."/>
            <person name="Chen F."/>
            <person name="Lucas S."/>
            <person name="Tice H."/>
            <person name="Cheng J.F."/>
            <person name="Land M."/>
            <person name="Hauser L."/>
            <person name="Chang Y.J."/>
            <person name="Jeffries C.D."/>
            <person name="Kopitz M."/>
            <person name="Bruce D."/>
            <person name="Goodwin L."/>
            <person name="Pitluck S."/>
            <person name="Ovchinnikova G."/>
            <person name="Pati A."/>
            <person name="Ivanova N."/>
            <person name="Mavrommatis K."/>
            <person name="Chen A."/>
            <person name="Palaniappan K."/>
            <person name="Chain P."/>
            <person name="Bristow J."/>
            <person name="Eisen J.A."/>
            <person name="Markowitz V."/>
            <person name="Hugenholtz P."/>
            <person name="Goker M."/>
            <person name="Rohde M."/>
            <person name="Kyrpides N.C."/>
            <person name="Klenk H.P."/>
        </authorList>
    </citation>
    <scope>NUCLEOTIDE SEQUENCE [LARGE SCALE GENOMIC DNA]</scope>
    <source>
        <strain evidence="8">ATCC 700827 / DSM 18053 / CIP 107007 / KCTC 52180 / NS114</strain>
    </source>
</reference>
<dbReference type="EMBL" id="CP001619">
    <property type="protein sequence ID" value="ACT91333.1"/>
    <property type="molecule type" value="Genomic_DNA"/>
</dbReference>
<dbReference type="Proteomes" id="UP000002011">
    <property type="component" value="Chromosome"/>
</dbReference>
<keyword evidence="8" id="KW-1185">Reference proteome</keyword>
<feature type="transmembrane region" description="Helical" evidence="6">
    <location>
        <begin position="12"/>
        <end position="34"/>
    </location>
</feature>
<feature type="transmembrane region" description="Helical" evidence="6">
    <location>
        <begin position="380"/>
        <end position="401"/>
    </location>
</feature>
<evidence type="ECO:0000313" key="8">
    <source>
        <dbReference type="Proteomes" id="UP000002011"/>
    </source>
</evidence>
<feature type="transmembrane region" description="Helical" evidence="6">
    <location>
        <begin position="348"/>
        <end position="368"/>
    </location>
</feature>
<protein>
    <submittedName>
        <fullName evidence="7">Polysaccharide biosynthesis protein</fullName>
    </submittedName>
</protein>
<dbReference type="InterPro" id="IPR002797">
    <property type="entry name" value="Polysacc_synth"/>
</dbReference>
<feature type="transmembrane region" description="Helical" evidence="6">
    <location>
        <begin position="407"/>
        <end position="426"/>
    </location>
</feature>
<keyword evidence="3 6" id="KW-0812">Transmembrane</keyword>
<sequence length="510" mass="57132">MTKPATQNTNRIAKNTLFLYVRMLLTMGVSFYTVRVVLETLGVVDYGLYNVVGGVVVMFSFLSSTLATASQRFFAYELGRGDHVQLQKTFSMTLSIYILVGVAIFLVAETVGLWFLNNKMNIPLGRTDSVFWVYQFSVFSFIMTMFAVPYNAAIIAHEDMKVYAYVSVVEALLKLAIVYLLVLFSSDKLKLYAVLLFGVTTATSLIYQIYCRRKYSECRYTPYWNKKLFSEIATYSGWNLIGALASALNNQGLNIVLNMFFGPTVNAARAVAYQINTAVNQFVQNFLVASRPQITKYYAQKDITKMLHLVFQTSKFSFLLLSLISIPVLIETRFILEIWLAKVPDHTILFTKLVLINTLIDCFSYPLMAAAQATGNIKRYQLIVGGVMTLNLPIAYVLLSTGLAPETVFFCSIANSIVCLALRLLILRQMLDLQIGVFITKVLLVSVACFALSYYTPMLITQNMSDGIVRFLVVGSLSVITTALSAYSLGLTSIEKETLSSQIKLRFSKM</sequence>
<evidence type="ECO:0000256" key="5">
    <source>
        <dbReference type="ARBA" id="ARBA00023136"/>
    </source>
</evidence>
<dbReference type="AlphaFoldDB" id="C6VUM4"/>
<dbReference type="Pfam" id="PF01943">
    <property type="entry name" value="Polysacc_synt"/>
    <property type="match status" value="1"/>
</dbReference>
<dbReference type="eggNOG" id="COG2244">
    <property type="taxonomic scope" value="Bacteria"/>
</dbReference>
<dbReference type="CDD" id="cd12082">
    <property type="entry name" value="MATE_like"/>
    <property type="match status" value="1"/>
</dbReference>
<evidence type="ECO:0000313" key="7">
    <source>
        <dbReference type="EMBL" id="ACT91333.1"/>
    </source>
</evidence>
<feature type="transmembrane region" description="Helical" evidence="6">
    <location>
        <begin position="191"/>
        <end position="210"/>
    </location>
</feature>
<dbReference type="HOGENOM" id="CLU_040798_1_0_10"/>
<organism evidence="7 8">
    <name type="scientific">Dyadobacter fermentans (strain ATCC 700827 / DSM 18053 / CIP 107007 / KCTC 52180 / NS114)</name>
    <dbReference type="NCBI Taxonomy" id="471854"/>
    <lineage>
        <taxon>Bacteria</taxon>
        <taxon>Pseudomonadati</taxon>
        <taxon>Bacteroidota</taxon>
        <taxon>Cytophagia</taxon>
        <taxon>Cytophagales</taxon>
        <taxon>Spirosomataceae</taxon>
        <taxon>Dyadobacter</taxon>
    </lineage>
</organism>
<gene>
    <name evidence="7" type="ordered locus">Dfer_0062</name>
</gene>
<proteinExistence type="predicted"/>
<dbReference type="KEGG" id="dfe:Dfer_0062"/>
<evidence type="ECO:0000256" key="6">
    <source>
        <dbReference type="SAM" id="Phobius"/>
    </source>
</evidence>
<evidence type="ECO:0000256" key="4">
    <source>
        <dbReference type="ARBA" id="ARBA00022989"/>
    </source>
</evidence>
<dbReference type="OrthoDB" id="5365632at2"/>
<dbReference type="RefSeq" id="WP_012779681.1">
    <property type="nucleotide sequence ID" value="NC_013037.1"/>
</dbReference>
<keyword evidence="4 6" id="KW-1133">Transmembrane helix</keyword>
<dbReference type="GO" id="GO:0005886">
    <property type="term" value="C:plasma membrane"/>
    <property type="evidence" value="ECO:0007669"/>
    <property type="project" value="UniProtKB-SubCell"/>
</dbReference>
<feature type="transmembrane region" description="Helical" evidence="6">
    <location>
        <begin position="90"/>
        <end position="116"/>
    </location>
</feature>
<feature type="transmembrane region" description="Helical" evidence="6">
    <location>
        <begin position="162"/>
        <end position="185"/>
    </location>
</feature>
<evidence type="ECO:0000256" key="3">
    <source>
        <dbReference type="ARBA" id="ARBA00022692"/>
    </source>
</evidence>
<feature type="transmembrane region" description="Helical" evidence="6">
    <location>
        <begin position="468"/>
        <end position="489"/>
    </location>
</feature>
<evidence type="ECO:0000256" key="1">
    <source>
        <dbReference type="ARBA" id="ARBA00004651"/>
    </source>
</evidence>
<keyword evidence="2" id="KW-1003">Cell membrane</keyword>
<dbReference type="InterPro" id="IPR050833">
    <property type="entry name" value="Poly_Biosynth_Transport"/>
</dbReference>
<keyword evidence="5 6" id="KW-0472">Membrane</keyword>
<accession>C6VUM4</accession>
<feature type="transmembrane region" description="Helical" evidence="6">
    <location>
        <begin position="438"/>
        <end position="456"/>
    </location>
</feature>